<dbReference type="KEGG" id="dtx:ATSB10_11740"/>
<proteinExistence type="predicted"/>
<dbReference type="AlphaFoldDB" id="A0A160N0B1"/>
<evidence type="ECO:0008006" key="4">
    <source>
        <dbReference type="Google" id="ProtNLM"/>
    </source>
</evidence>
<reference evidence="2 3" key="1">
    <citation type="submission" date="2016-02" db="EMBL/GenBank/DDBJ databases">
        <title>Complete genome sequencing and analysis of ATSB10, Dyella thiooxydans isolated from rhizosphere soil of sunflower (Helianthus annuus L.).</title>
        <authorList>
            <person name="Lee Y."/>
            <person name="Hwangbo K."/>
            <person name="Chung H."/>
            <person name="Yoo J."/>
            <person name="Kim K.Y."/>
            <person name="Sa T.M."/>
            <person name="Um Y."/>
            <person name="Madhaiyan M."/>
        </authorList>
    </citation>
    <scope>NUCLEOTIDE SEQUENCE [LARGE SCALE GENOMIC DNA]</scope>
    <source>
        <strain evidence="2 3">ATSB10</strain>
    </source>
</reference>
<dbReference type="Gene3D" id="2.40.160.20">
    <property type="match status" value="1"/>
</dbReference>
<accession>A0A160N0B1</accession>
<dbReference type="InterPro" id="IPR011250">
    <property type="entry name" value="OMP/PagP_B-barrel"/>
</dbReference>
<dbReference type="InterPro" id="IPR005618">
    <property type="entry name" value="OMPW"/>
</dbReference>
<evidence type="ECO:0000256" key="1">
    <source>
        <dbReference type="SAM" id="SignalP"/>
    </source>
</evidence>
<organism evidence="2 3">
    <name type="scientific">Dyella thiooxydans</name>
    <dbReference type="NCBI Taxonomy" id="445710"/>
    <lineage>
        <taxon>Bacteria</taxon>
        <taxon>Pseudomonadati</taxon>
        <taxon>Pseudomonadota</taxon>
        <taxon>Gammaproteobacteria</taxon>
        <taxon>Lysobacterales</taxon>
        <taxon>Rhodanobacteraceae</taxon>
        <taxon>Dyella</taxon>
    </lineage>
</organism>
<dbReference type="OrthoDB" id="9807574at2"/>
<keyword evidence="3" id="KW-1185">Reference proteome</keyword>
<dbReference type="PANTHER" id="PTHR36920">
    <property type="match status" value="1"/>
</dbReference>
<dbReference type="GO" id="GO:0019867">
    <property type="term" value="C:outer membrane"/>
    <property type="evidence" value="ECO:0007669"/>
    <property type="project" value="InterPro"/>
</dbReference>
<protein>
    <recommendedName>
        <fullName evidence="4">OmpW family protein</fullName>
    </recommendedName>
</protein>
<dbReference type="STRING" id="445710.ATSB10_11740"/>
<dbReference type="GO" id="GO:0055085">
    <property type="term" value="P:transmembrane transport"/>
    <property type="evidence" value="ECO:0007669"/>
    <property type="project" value="TreeGrafter"/>
</dbReference>
<dbReference type="PATRIC" id="fig|445710.3.peg.1169"/>
<dbReference type="RefSeq" id="WP_063671184.1">
    <property type="nucleotide sequence ID" value="NZ_CP014841.1"/>
</dbReference>
<feature type="signal peptide" evidence="1">
    <location>
        <begin position="1"/>
        <end position="23"/>
    </location>
</feature>
<evidence type="ECO:0000313" key="2">
    <source>
        <dbReference type="EMBL" id="AND68628.1"/>
    </source>
</evidence>
<dbReference type="Proteomes" id="UP000077255">
    <property type="component" value="Chromosome"/>
</dbReference>
<feature type="chain" id="PRO_5007817903" description="OmpW family protein" evidence="1">
    <location>
        <begin position="24"/>
        <end position="204"/>
    </location>
</feature>
<dbReference type="PANTHER" id="PTHR36920:SF1">
    <property type="entry name" value="OUTER MEMBRANE PROTEIN W"/>
    <property type="match status" value="1"/>
</dbReference>
<dbReference type="Pfam" id="PF03922">
    <property type="entry name" value="OmpW"/>
    <property type="match status" value="1"/>
</dbReference>
<gene>
    <name evidence="2" type="ORF">ATSB10_11740</name>
</gene>
<evidence type="ECO:0000313" key="3">
    <source>
        <dbReference type="Proteomes" id="UP000077255"/>
    </source>
</evidence>
<name>A0A160N0B1_9GAMM</name>
<dbReference type="EMBL" id="CP014841">
    <property type="protein sequence ID" value="AND68628.1"/>
    <property type="molecule type" value="Genomic_DNA"/>
</dbReference>
<dbReference type="SUPFAM" id="SSF56925">
    <property type="entry name" value="OMPA-like"/>
    <property type="match status" value="1"/>
</dbReference>
<sequence length="204" mass="21617">MKASALALTALALALGAASAAHAADTSPWVFRVGVHTVNPKSNNGTLAGMKATINSDTKPTFSIEYMFDRNWGVDVLAALPFKHTVRLNGVSAATTKHLPPTVGVNYHFMPDATVSPFVGVGLNYTNFFQTRGVGPLQGTHVSIANSFGAAAHAGLDFRINDRWLATADVRWMSIAGDVKVNGTKVGKAKIDPLAYGLSIGYRF</sequence>
<keyword evidence="1" id="KW-0732">Signal</keyword>